<dbReference type="InterPro" id="IPR003388">
    <property type="entry name" value="Reticulon"/>
</dbReference>
<name>A0AAP0JYA2_9MAGN</name>
<evidence type="ECO:0000259" key="8">
    <source>
        <dbReference type="Pfam" id="PF01073"/>
    </source>
</evidence>
<dbReference type="Pfam" id="PF02453">
    <property type="entry name" value="Reticulon"/>
    <property type="match status" value="1"/>
</dbReference>
<evidence type="ECO:0000256" key="5">
    <source>
        <dbReference type="ARBA" id="ARBA00023002"/>
    </source>
</evidence>
<keyword evidence="3" id="KW-0256">Endoplasmic reticulum</keyword>
<keyword evidence="6 7" id="KW-0472">Membrane</keyword>
<evidence type="ECO:0000313" key="11">
    <source>
        <dbReference type="Proteomes" id="UP001419268"/>
    </source>
</evidence>
<feature type="domain" description="3-beta hydroxysteroid dehydrogenase/isomerase" evidence="8">
    <location>
        <begin position="121"/>
        <end position="334"/>
    </location>
</feature>
<evidence type="ECO:0000256" key="7">
    <source>
        <dbReference type="SAM" id="Phobius"/>
    </source>
</evidence>
<evidence type="ECO:0000259" key="9">
    <source>
        <dbReference type="Pfam" id="PF02453"/>
    </source>
</evidence>
<dbReference type="Pfam" id="PF01073">
    <property type="entry name" value="3Beta_HSD"/>
    <property type="match status" value="2"/>
</dbReference>
<dbReference type="EMBL" id="JBBNAG010000004">
    <property type="protein sequence ID" value="KAK9141210.1"/>
    <property type="molecule type" value="Genomic_DNA"/>
</dbReference>
<keyword evidence="5" id="KW-0560">Oxidoreductase</keyword>
<reference evidence="10 11" key="1">
    <citation type="submission" date="2024-01" db="EMBL/GenBank/DDBJ databases">
        <title>Genome assemblies of Stephania.</title>
        <authorList>
            <person name="Yang L."/>
        </authorList>
    </citation>
    <scope>NUCLEOTIDE SEQUENCE [LARGE SCALE GENOMIC DNA]</scope>
    <source>
        <strain evidence="10">JXDWG</strain>
        <tissue evidence="10">Leaf</tissue>
    </source>
</reference>
<dbReference type="InterPro" id="IPR002225">
    <property type="entry name" value="3Beta_OHSteriod_DH/Estase"/>
</dbReference>
<proteinExistence type="predicted"/>
<feature type="domain" description="Reticulon" evidence="9">
    <location>
        <begin position="461"/>
        <end position="552"/>
    </location>
</feature>
<organism evidence="10 11">
    <name type="scientific">Stephania cephalantha</name>
    <dbReference type="NCBI Taxonomy" id="152367"/>
    <lineage>
        <taxon>Eukaryota</taxon>
        <taxon>Viridiplantae</taxon>
        <taxon>Streptophyta</taxon>
        <taxon>Embryophyta</taxon>
        <taxon>Tracheophyta</taxon>
        <taxon>Spermatophyta</taxon>
        <taxon>Magnoliopsida</taxon>
        <taxon>Ranunculales</taxon>
        <taxon>Menispermaceae</taxon>
        <taxon>Menispermoideae</taxon>
        <taxon>Cissampelideae</taxon>
        <taxon>Stephania</taxon>
    </lineage>
</organism>
<evidence type="ECO:0000313" key="10">
    <source>
        <dbReference type="EMBL" id="KAK9141210.1"/>
    </source>
</evidence>
<dbReference type="SUPFAM" id="SSF51735">
    <property type="entry name" value="NAD(P)-binding Rossmann-fold domains"/>
    <property type="match status" value="1"/>
</dbReference>
<protein>
    <recommendedName>
        <fullName evidence="12">Reticulon-like protein</fullName>
    </recommendedName>
</protein>
<evidence type="ECO:0000256" key="4">
    <source>
        <dbReference type="ARBA" id="ARBA00022989"/>
    </source>
</evidence>
<dbReference type="Gene3D" id="3.40.50.720">
    <property type="entry name" value="NAD(P)-binding Rossmann-like Domain"/>
    <property type="match status" value="1"/>
</dbReference>
<evidence type="ECO:0000256" key="2">
    <source>
        <dbReference type="ARBA" id="ARBA00022692"/>
    </source>
</evidence>
<dbReference type="GO" id="GO:0005789">
    <property type="term" value="C:endoplasmic reticulum membrane"/>
    <property type="evidence" value="ECO:0007669"/>
    <property type="project" value="UniProtKB-SubCell"/>
</dbReference>
<dbReference type="PANTHER" id="PTHR10366">
    <property type="entry name" value="NAD DEPENDENT EPIMERASE/DEHYDRATASE"/>
    <property type="match status" value="1"/>
</dbReference>
<feature type="domain" description="3-beta hydroxysteroid dehydrogenase/isomerase" evidence="8">
    <location>
        <begin position="16"/>
        <end position="84"/>
    </location>
</feature>
<keyword evidence="4 7" id="KW-1133">Transmembrane helix</keyword>
<evidence type="ECO:0000256" key="1">
    <source>
        <dbReference type="ARBA" id="ARBA00004477"/>
    </source>
</evidence>
<dbReference type="PANTHER" id="PTHR10366:SF639">
    <property type="entry name" value="3BETA-HYDROXYSTEROID-DEHYDROGENASE_DECARBOXYLASE ISOFORM 3"/>
    <property type="match status" value="1"/>
</dbReference>
<dbReference type="GO" id="GO:0006694">
    <property type="term" value="P:steroid biosynthetic process"/>
    <property type="evidence" value="ECO:0007669"/>
    <property type="project" value="InterPro"/>
</dbReference>
<comment type="caution">
    <text evidence="10">The sequence shown here is derived from an EMBL/GenBank/DDBJ whole genome shotgun (WGS) entry which is preliminary data.</text>
</comment>
<evidence type="ECO:0008006" key="12">
    <source>
        <dbReference type="Google" id="ProtNLM"/>
    </source>
</evidence>
<dbReference type="AlphaFoldDB" id="A0AAP0JYA2"/>
<evidence type="ECO:0000256" key="6">
    <source>
        <dbReference type="ARBA" id="ARBA00023136"/>
    </source>
</evidence>
<sequence>MAIDEDFVEEERPICAVLGGRSFVGRSLVAALLKSRKWTVRIADSAPSVDLDLTESDSVVSEAVSSGFASYFQVDVRLKSQIVGVRFSTIVVKLVDRDDDQASEYSYYANWRKVGFIRSVFNPDVTPSSAAIEGSSVVFHIDATDSSLNDFYHQHSIIVQGTKNVINACRACKVKRLIYNSSADVVFDGTHDIYKGNESLPYPWKFKDMLNDLKSQAEALVLFANSFDGLLTCALRPSNPFGPGDTDLVPSLLNLAKSSFSKFIIGSGEKVSDFTYVDNVAHAHVCAEEALCSGTASVAGKAFNITDIQPMKFREFASPILEGLGYQSPTVKFPASLVLFFLVLVNWMFEKLGCERRADSIVNPTVFHLISRTRSFSCLRAQKYIGYRPIASHELPTYSCGEMRREHLCVFWLQQCCFTGSSSQEELLYPPLPTFCCLFQCSSSAMDLCHLHCRLCFKNEKISSDHFQVSQTALMNGFLFLSSIWNQRVQTLRSFAREGDFSIFFKALVFIYLFKVLSSFSVSAVIAVGLVFAYTAFFVYEQYEHEVDRTASSLLVGLKKLIVLLMRKLPESATSFLNIHLVSILHEESTMVLRSQPHHFLEAFE</sequence>
<keyword evidence="2 7" id="KW-0812">Transmembrane</keyword>
<gene>
    <name evidence="10" type="ORF">Scep_010891</name>
</gene>
<comment type="subcellular location">
    <subcellularLocation>
        <location evidence="1">Endoplasmic reticulum membrane</location>
        <topology evidence="1">Multi-pass membrane protein</topology>
    </subcellularLocation>
</comment>
<accession>A0AAP0JYA2</accession>
<evidence type="ECO:0000256" key="3">
    <source>
        <dbReference type="ARBA" id="ARBA00022824"/>
    </source>
</evidence>
<keyword evidence="11" id="KW-1185">Reference proteome</keyword>
<feature type="transmembrane region" description="Helical" evidence="7">
    <location>
        <begin position="520"/>
        <end position="540"/>
    </location>
</feature>
<dbReference type="Proteomes" id="UP001419268">
    <property type="component" value="Unassembled WGS sequence"/>
</dbReference>
<dbReference type="InterPro" id="IPR050425">
    <property type="entry name" value="NAD(P)_dehydrat-like"/>
</dbReference>
<dbReference type="InterPro" id="IPR036291">
    <property type="entry name" value="NAD(P)-bd_dom_sf"/>
</dbReference>
<dbReference type="GO" id="GO:0016616">
    <property type="term" value="F:oxidoreductase activity, acting on the CH-OH group of donors, NAD or NADP as acceptor"/>
    <property type="evidence" value="ECO:0007669"/>
    <property type="project" value="InterPro"/>
</dbReference>